<evidence type="ECO:0000313" key="1">
    <source>
        <dbReference type="EMBL" id="GAA1905202.1"/>
    </source>
</evidence>
<evidence type="ECO:0000313" key="2">
    <source>
        <dbReference type="Proteomes" id="UP001501612"/>
    </source>
</evidence>
<proteinExistence type="predicted"/>
<evidence type="ECO:0008006" key="3">
    <source>
        <dbReference type="Google" id="ProtNLM"/>
    </source>
</evidence>
<dbReference type="EMBL" id="BAAAMY010000001">
    <property type="protein sequence ID" value="GAA1905202.1"/>
    <property type="molecule type" value="Genomic_DNA"/>
</dbReference>
<keyword evidence="2" id="KW-1185">Reference proteome</keyword>
<protein>
    <recommendedName>
        <fullName evidence="3">Sulfotransferase family protein</fullName>
    </recommendedName>
</protein>
<name>A0ABN2NX70_9ACTN</name>
<gene>
    <name evidence="1" type="ORF">GCM10009737_02460</name>
</gene>
<accession>A0ABN2NX70</accession>
<sequence>MLLHVGTPKTGTSHLQDVLFRNRHALAADGLTYPTDRFDGHFLAALDLMRMPWGGLEAQAVGAWDRLAAEVREAPGTSIVSHEILAAASAPQVGRALASLGHGDGTEVHLVVSVRDLARQVPAEWQENLKHRATLPYARFLRKIQDPSRRGRIPAWFWAVQEVPDILDRWGATLPPERVHVVTVPPPGAPRDLLWSRFSAAFGLDGRDLDIAPERANPSLGVPESALLRRLNRSVNHVVDPGDYRPLVRELLAHRTLSQRTDSPRLGLPEDVREWAVDLSATWADEIERRGYHVVGDLDDLRWAQSDPPPYVDPDRPKEKQVAAAAVDALRALLVEHVELTRERDALIGERDDARGVAESATSTRWRRRLEGSAAGRRFVRGYRWWRERSSRSA</sequence>
<dbReference type="Proteomes" id="UP001501612">
    <property type="component" value="Unassembled WGS sequence"/>
</dbReference>
<dbReference type="InterPro" id="IPR027417">
    <property type="entry name" value="P-loop_NTPase"/>
</dbReference>
<reference evidence="1 2" key="1">
    <citation type="journal article" date="2019" name="Int. J. Syst. Evol. Microbiol.">
        <title>The Global Catalogue of Microorganisms (GCM) 10K type strain sequencing project: providing services to taxonomists for standard genome sequencing and annotation.</title>
        <authorList>
            <consortium name="The Broad Institute Genomics Platform"/>
            <consortium name="The Broad Institute Genome Sequencing Center for Infectious Disease"/>
            <person name="Wu L."/>
            <person name="Ma J."/>
        </authorList>
    </citation>
    <scope>NUCLEOTIDE SEQUENCE [LARGE SCALE GENOMIC DNA]</scope>
    <source>
        <strain evidence="1 2">JCM 14046</strain>
    </source>
</reference>
<organism evidence="1 2">
    <name type="scientific">Nocardioides lentus</name>
    <dbReference type="NCBI Taxonomy" id="338077"/>
    <lineage>
        <taxon>Bacteria</taxon>
        <taxon>Bacillati</taxon>
        <taxon>Actinomycetota</taxon>
        <taxon>Actinomycetes</taxon>
        <taxon>Propionibacteriales</taxon>
        <taxon>Nocardioidaceae</taxon>
        <taxon>Nocardioides</taxon>
    </lineage>
</organism>
<dbReference type="Gene3D" id="3.40.50.300">
    <property type="entry name" value="P-loop containing nucleotide triphosphate hydrolases"/>
    <property type="match status" value="1"/>
</dbReference>
<dbReference type="SUPFAM" id="SSF52540">
    <property type="entry name" value="P-loop containing nucleoside triphosphate hydrolases"/>
    <property type="match status" value="1"/>
</dbReference>
<comment type="caution">
    <text evidence="1">The sequence shown here is derived from an EMBL/GenBank/DDBJ whole genome shotgun (WGS) entry which is preliminary data.</text>
</comment>